<name>A0A5B8Z8L2_CYTDA</name>
<dbReference type="PROSITE" id="PS51085">
    <property type="entry name" value="2FE2S_FER_2"/>
    <property type="match status" value="1"/>
</dbReference>
<dbReference type="SUPFAM" id="SSF54292">
    <property type="entry name" value="2Fe-2S ferredoxin-like"/>
    <property type="match status" value="1"/>
</dbReference>
<evidence type="ECO:0000313" key="3">
    <source>
        <dbReference type="Proteomes" id="UP000321555"/>
    </source>
</evidence>
<dbReference type="InterPro" id="IPR036010">
    <property type="entry name" value="2Fe-2S_ferredoxin-like_sf"/>
</dbReference>
<dbReference type="KEGG" id="bda:FSZ17_19625"/>
<sequence>MLDSRLFTVGSLIPRNIVSESLKLPYSSSSIHKSSITDNTQSMIVLQNGKPYEIQQVKGQLLLDAALKQGQELQYKCRKGTCGLCKLKIDHGSAFLLPPNNIEQKKLKNTLDDGYRLACQSIMR</sequence>
<dbReference type="EMBL" id="CP042593">
    <property type="protein sequence ID" value="QED49290.1"/>
    <property type="molecule type" value="Genomic_DNA"/>
</dbReference>
<dbReference type="InterPro" id="IPR006058">
    <property type="entry name" value="2Fe2S_fd_BS"/>
</dbReference>
<reference evidence="3" key="1">
    <citation type="submission" date="2019-08" db="EMBL/GenBank/DDBJ databases">
        <authorList>
            <person name="Zheng X."/>
        </authorList>
    </citation>
    <scope>NUCLEOTIDE SEQUENCE [LARGE SCALE GENOMIC DNA]</scope>
    <source>
        <strain evidence="3">FJAT-25496</strain>
    </source>
</reference>
<dbReference type="Proteomes" id="UP000321555">
    <property type="component" value="Chromosome"/>
</dbReference>
<dbReference type="CDD" id="cd00207">
    <property type="entry name" value="fer2"/>
    <property type="match status" value="1"/>
</dbReference>
<accession>A0A5B8Z8L2</accession>
<proteinExistence type="predicted"/>
<dbReference type="GO" id="GO:0051537">
    <property type="term" value="F:2 iron, 2 sulfur cluster binding"/>
    <property type="evidence" value="ECO:0007669"/>
    <property type="project" value="InterPro"/>
</dbReference>
<organism evidence="2 3">
    <name type="scientific">Cytobacillus dafuensis</name>
    <name type="common">Bacillus dafuensis</name>
    <dbReference type="NCBI Taxonomy" id="1742359"/>
    <lineage>
        <taxon>Bacteria</taxon>
        <taxon>Bacillati</taxon>
        <taxon>Bacillota</taxon>
        <taxon>Bacilli</taxon>
        <taxon>Bacillales</taxon>
        <taxon>Bacillaceae</taxon>
        <taxon>Cytobacillus</taxon>
    </lineage>
</organism>
<evidence type="ECO:0000313" key="2">
    <source>
        <dbReference type="EMBL" id="QED49290.1"/>
    </source>
</evidence>
<dbReference type="InterPro" id="IPR001041">
    <property type="entry name" value="2Fe-2S_ferredoxin-type"/>
</dbReference>
<dbReference type="OrthoDB" id="9807864at2"/>
<protein>
    <submittedName>
        <fullName evidence="2">2Fe-2S iron-sulfur cluster binding domain-containing protein</fullName>
    </submittedName>
</protein>
<feature type="domain" description="2Fe-2S ferredoxin-type" evidence="1">
    <location>
        <begin position="41"/>
        <end position="124"/>
    </location>
</feature>
<dbReference type="PROSITE" id="PS00197">
    <property type="entry name" value="2FE2S_FER_1"/>
    <property type="match status" value="1"/>
</dbReference>
<dbReference type="AlphaFoldDB" id="A0A5B8Z8L2"/>
<dbReference type="RefSeq" id="WP_082625294.1">
    <property type="nucleotide sequence ID" value="NZ_CP042593.1"/>
</dbReference>
<keyword evidence="3" id="KW-1185">Reference proteome</keyword>
<evidence type="ECO:0000259" key="1">
    <source>
        <dbReference type="PROSITE" id="PS51085"/>
    </source>
</evidence>
<dbReference type="Pfam" id="PF00111">
    <property type="entry name" value="Fer2"/>
    <property type="match status" value="1"/>
</dbReference>
<dbReference type="Gene3D" id="3.10.20.30">
    <property type="match status" value="1"/>
</dbReference>
<dbReference type="STRING" id="1742359.GCA_001439625_03451"/>
<dbReference type="InterPro" id="IPR012675">
    <property type="entry name" value="Beta-grasp_dom_sf"/>
</dbReference>
<gene>
    <name evidence="2" type="ORF">FSZ17_19625</name>
</gene>